<organism evidence="3 4">
    <name type="scientific">Stylonychia lemnae</name>
    <name type="common">Ciliate</name>
    <dbReference type="NCBI Taxonomy" id="5949"/>
    <lineage>
        <taxon>Eukaryota</taxon>
        <taxon>Sar</taxon>
        <taxon>Alveolata</taxon>
        <taxon>Ciliophora</taxon>
        <taxon>Intramacronucleata</taxon>
        <taxon>Spirotrichea</taxon>
        <taxon>Stichotrichia</taxon>
        <taxon>Sporadotrichida</taxon>
        <taxon>Oxytrichidae</taxon>
        <taxon>Stylonychinae</taxon>
        <taxon>Stylonychia</taxon>
    </lineage>
</organism>
<name>A0A078ASD9_STYLE</name>
<keyword evidence="2" id="KW-0472">Membrane</keyword>
<feature type="compositionally biased region" description="Acidic residues" evidence="1">
    <location>
        <begin position="204"/>
        <end position="214"/>
    </location>
</feature>
<feature type="transmembrane region" description="Helical" evidence="2">
    <location>
        <begin position="130"/>
        <end position="151"/>
    </location>
</feature>
<dbReference type="AlphaFoldDB" id="A0A078ASD9"/>
<reference evidence="3 4" key="1">
    <citation type="submission" date="2014-06" db="EMBL/GenBank/DDBJ databases">
        <authorList>
            <person name="Swart Estienne"/>
        </authorList>
    </citation>
    <scope>NUCLEOTIDE SEQUENCE [LARGE SCALE GENOMIC DNA]</scope>
    <source>
        <strain evidence="3 4">130c</strain>
    </source>
</reference>
<dbReference type="OMA" id="WPECEGL"/>
<protein>
    <recommendedName>
        <fullName evidence="5">Transmembrane protein</fullName>
    </recommendedName>
</protein>
<evidence type="ECO:0000256" key="1">
    <source>
        <dbReference type="SAM" id="MobiDB-lite"/>
    </source>
</evidence>
<keyword evidence="2" id="KW-1133">Transmembrane helix</keyword>
<dbReference type="GO" id="GO:0016020">
    <property type="term" value="C:membrane"/>
    <property type="evidence" value="ECO:0007669"/>
    <property type="project" value="TreeGrafter"/>
</dbReference>
<dbReference type="InterPro" id="IPR022127">
    <property type="entry name" value="STIMATE/YPL162C"/>
</dbReference>
<feature type="transmembrane region" description="Helical" evidence="2">
    <location>
        <begin position="36"/>
        <end position="54"/>
    </location>
</feature>
<feature type="transmembrane region" description="Helical" evidence="2">
    <location>
        <begin position="7"/>
        <end position="24"/>
    </location>
</feature>
<dbReference type="Proteomes" id="UP000039865">
    <property type="component" value="Unassembled WGS sequence"/>
</dbReference>
<dbReference type="PANTHER" id="PTHR31735">
    <property type="entry name" value="VACUOLAR MEMBRANE PROTEIN YPL162C"/>
    <property type="match status" value="1"/>
</dbReference>
<proteinExistence type="predicted"/>
<sequence>MDTSKQIFSSGLLHIYNIVVAQLLSSGDNLQCQWYFINFSVDIIGIALFSYLFLKLSAKLLKDCYGYEIRSGTYEVIEEIDKNSDDFNTYSEKSYEIVDEISEKELEQFKRQLLYLGVLALYPIQQYPRLLLLVVMVIVPVGFNSLQFWILDEYIRHKQTKKEAEKSYQRYYLQNGIENLKQKQKQKQRHPEDTSDLSDLLSFNDDEFENEDIDKDTNDDNIRD</sequence>
<feature type="region of interest" description="Disordered" evidence="1">
    <location>
        <begin position="182"/>
        <end position="224"/>
    </location>
</feature>
<accession>A0A078ASD9</accession>
<evidence type="ECO:0008006" key="5">
    <source>
        <dbReference type="Google" id="ProtNLM"/>
    </source>
</evidence>
<evidence type="ECO:0000313" key="4">
    <source>
        <dbReference type="Proteomes" id="UP000039865"/>
    </source>
</evidence>
<evidence type="ECO:0000313" key="3">
    <source>
        <dbReference type="EMBL" id="CDW83813.1"/>
    </source>
</evidence>
<keyword evidence="4" id="KW-1185">Reference proteome</keyword>
<gene>
    <name evidence="3" type="primary">Contig12538.g13382</name>
    <name evidence="3" type="ORF">STYLEM_12864</name>
</gene>
<dbReference type="OrthoDB" id="431202at2759"/>
<dbReference type="EMBL" id="CCKQ01012207">
    <property type="protein sequence ID" value="CDW83813.1"/>
    <property type="molecule type" value="Genomic_DNA"/>
</dbReference>
<evidence type="ECO:0000256" key="2">
    <source>
        <dbReference type="SAM" id="Phobius"/>
    </source>
</evidence>
<dbReference type="PANTHER" id="PTHR31735:SF1">
    <property type="entry name" value="VACUOLAR MEMBRANE PROTEIN YPL162C"/>
    <property type="match status" value="1"/>
</dbReference>
<keyword evidence="2" id="KW-0812">Transmembrane</keyword>
<dbReference type="InParanoid" id="A0A078ASD9"/>
<dbReference type="Pfam" id="PF12400">
    <property type="entry name" value="STIMATE"/>
    <property type="match status" value="1"/>
</dbReference>
<feature type="compositionally biased region" description="Basic and acidic residues" evidence="1">
    <location>
        <begin position="215"/>
        <end position="224"/>
    </location>
</feature>